<evidence type="ECO:0008006" key="3">
    <source>
        <dbReference type="Google" id="ProtNLM"/>
    </source>
</evidence>
<sequence length="249" mass="27804">MPYLTSQRRAVITEQTVLLMSTPCKTDAQKHSFRADISIDYVDPKHPARVIQHYKSEPAELRLELPGSYRKFSAESLFKTKVGFGLLRHREVSVQYILEANKAKTLYAGIAPIVRAPSKDPCYVSRILDAGALGVTVPHIRSVHWKYLSSSRKLPQWKAYILLIGTIDLIAEMGIPSDYDNSRLTEAYETIIAVCKKAGTWVGVRGLHSCLDLVQKFSGATARAKVMAVLNSKVVKSWQIDEMDVGNKA</sequence>
<comment type="caution">
    <text evidence="1">The sequence shown here is derived from an EMBL/GenBank/DDBJ whole genome shotgun (WGS) entry which is preliminary data.</text>
</comment>
<dbReference type="Gene3D" id="3.20.20.60">
    <property type="entry name" value="Phosphoenolpyruvate-binding domains"/>
    <property type="match status" value="2"/>
</dbReference>
<dbReference type="SUPFAM" id="SSF51621">
    <property type="entry name" value="Phosphoenolpyruvate/pyruvate domain"/>
    <property type="match status" value="1"/>
</dbReference>
<dbReference type="GO" id="GO:0005737">
    <property type="term" value="C:cytoplasm"/>
    <property type="evidence" value="ECO:0007669"/>
    <property type="project" value="TreeGrafter"/>
</dbReference>
<evidence type="ECO:0000313" key="1">
    <source>
        <dbReference type="EMBL" id="THZ84685.1"/>
    </source>
</evidence>
<dbReference type="GO" id="GO:0016832">
    <property type="term" value="F:aldehyde-lyase activity"/>
    <property type="evidence" value="ECO:0007669"/>
    <property type="project" value="TreeGrafter"/>
</dbReference>
<dbReference type="AlphaFoldDB" id="A0A4S9XY57"/>
<dbReference type="InterPro" id="IPR040442">
    <property type="entry name" value="Pyrv_kinase-like_dom_sf"/>
</dbReference>
<name>A0A4S9XY57_AURPU</name>
<proteinExistence type="predicted"/>
<accession>A0A4S9XY57</accession>
<gene>
    <name evidence="1" type="ORF">D6C84_03936</name>
</gene>
<reference evidence="1 2" key="1">
    <citation type="submission" date="2018-10" db="EMBL/GenBank/DDBJ databases">
        <title>Fifty Aureobasidium pullulans genomes reveal a recombining polyextremotolerant generalist.</title>
        <authorList>
            <person name="Gostincar C."/>
            <person name="Turk M."/>
            <person name="Zajc J."/>
            <person name="Gunde-Cimerman N."/>
        </authorList>
    </citation>
    <scope>NUCLEOTIDE SEQUENCE [LARGE SCALE GENOMIC DNA]</scope>
    <source>
        <strain evidence="1 2">EXF-3403</strain>
    </source>
</reference>
<dbReference type="PANTHER" id="PTHR30502:SF0">
    <property type="entry name" value="PHOSPHOENOLPYRUVATE CARBOXYLASE FAMILY PROTEIN"/>
    <property type="match status" value="1"/>
</dbReference>
<evidence type="ECO:0000313" key="2">
    <source>
        <dbReference type="Proteomes" id="UP000310039"/>
    </source>
</evidence>
<dbReference type="EMBL" id="QZBT01000042">
    <property type="protein sequence ID" value="THZ84685.1"/>
    <property type="molecule type" value="Genomic_DNA"/>
</dbReference>
<organism evidence="1 2">
    <name type="scientific">Aureobasidium pullulans</name>
    <name type="common">Black yeast</name>
    <name type="synonym">Pullularia pullulans</name>
    <dbReference type="NCBI Taxonomy" id="5580"/>
    <lineage>
        <taxon>Eukaryota</taxon>
        <taxon>Fungi</taxon>
        <taxon>Dikarya</taxon>
        <taxon>Ascomycota</taxon>
        <taxon>Pezizomycotina</taxon>
        <taxon>Dothideomycetes</taxon>
        <taxon>Dothideomycetidae</taxon>
        <taxon>Dothideales</taxon>
        <taxon>Saccotheciaceae</taxon>
        <taxon>Aureobasidium</taxon>
    </lineage>
</organism>
<dbReference type="PANTHER" id="PTHR30502">
    <property type="entry name" value="2-KETO-3-DEOXY-L-RHAMNONATE ALDOLASE"/>
    <property type="match status" value="1"/>
</dbReference>
<protein>
    <recommendedName>
        <fullName evidence="3">HpcH/HpaI aldolase/citrate lyase domain-containing protein</fullName>
    </recommendedName>
</protein>
<dbReference type="InterPro" id="IPR015813">
    <property type="entry name" value="Pyrv/PenolPyrv_kinase-like_dom"/>
</dbReference>
<dbReference type="InterPro" id="IPR050251">
    <property type="entry name" value="HpcH-HpaI_aldolase"/>
</dbReference>
<dbReference type="Proteomes" id="UP000310039">
    <property type="component" value="Unassembled WGS sequence"/>
</dbReference>